<organism evidence="1 2">
    <name type="scientific">Apatococcus fuscideae</name>
    <dbReference type="NCBI Taxonomy" id="2026836"/>
    <lineage>
        <taxon>Eukaryota</taxon>
        <taxon>Viridiplantae</taxon>
        <taxon>Chlorophyta</taxon>
        <taxon>core chlorophytes</taxon>
        <taxon>Trebouxiophyceae</taxon>
        <taxon>Chlorellales</taxon>
        <taxon>Chlorellaceae</taxon>
        <taxon>Apatococcus</taxon>
    </lineage>
</organism>
<dbReference type="Gene3D" id="1.25.40.10">
    <property type="entry name" value="Tetratricopeptide repeat domain"/>
    <property type="match status" value="1"/>
</dbReference>
<evidence type="ECO:0000313" key="1">
    <source>
        <dbReference type="EMBL" id="KAK9861202.1"/>
    </source>
</evidence>
<sequence>MLRSSCRLLAALRQQERSGTHRSLEALLSGTRPAQTLALPTNTEQTLLLPLKSLLDVIDAWTYGWAYGLHAWAAPQSGQGSPGSPEEKRNLELRSLMVHAGALSRAGELEAALAKYPAELDVAQRLVGDVDTHLLGTVRFLRQQIETAASISHASDCGDAPSSPAGLFDLQRSAEAAGPFPGSYLPFTPNTACQMASAMAKHNGPEGLLQAFNILDTEIEQKPLDIAPLRLRAHLHQEHGDVPAAERDLMAAQCLQPTHTGVARSTADLHRSAGHPELSVQELTTTQPGNCHALLDLARCLQNHGSLLESTAALRKAQSLALEPAFDADQRYRILQGVADTYAAGGNTTEAQRILCSLSLGESQDPFGPARAAKGTCNNIRQGNMAFIGALGPAESVELHQGFCGR</sequence>
<dbReference type="SUPFAM" id="SSF48452">
    <property type="entry name" value="TPR-like"/>
    <property type="match status" value="1"/>
</dbReference>
<dbReference type="AlphaFoldDB" id="A0AAW1SX90"/>
<dbReference type="InterPro" id="IPR011990">
    <property type="entry name" value="TPR-like_helical_dom_sf"/>
</dbReference>
<keyword evidence="2" id="KW-1185">Reference proteome</keyword>
<gene>
    <name evidence="1" type="ORF">WJX84_004279</name>
</gene>
<dbReference type="Proteomes" id="UP001485043">
    <property type="component" value="Unassembled WGS sequence"/>
</dbReference>
<accession>A0AAW1SX90</accession>
<comment type="caution">
    <text evidence="1">The sequence shown here is derived from an EMBL/GenBank/DDBJ whole genome shotgun (WGS) entry which is preliminary data.</text>
</comment>
<reference evidence="1 2" key="1">
    <citation type="journal article" date="2024" name="Nat. Commun.">
        <title>Phylogenomics reveals the evolutionary origins of lichenization in chlorophyte algae.</title>
        <authorList>
            <person name="Puginier C."/>
            <person name="Libourel C."/>
            <person name="Otte J."/>
            <person name="Skaloud P."/>
            <person name="Haon M."/>
            <person name="Grisel S."/>
            <person name="Petersen M."/>
            <person name="Berrin J.G."/>
            <person name="Delaux P.M."/>
            <person name="Dal Grande F."/>
            <person name="Keller J."/>
        </authorList>
    </citation>
    <scope>NUCLEOTIDE SEQUENCE [LARGE SCALE GENOMIC DNA]</scope>
    <source>
        <strain evidence="1 2">SAG 2523</strain>
    </source>
</reference>
<proteinExistence type="predicted"/>
<name>A0AAW1SX90_9CHLO</name>
<protein>
    <submittedName>
        <fullName evidence="1">Uncharacterized protein</fullName>
    </submittedName>
</protein>
<dbReference type="EMBL" id="JALJOV010000797">
    <property type="protein sequence ID" value="KAK9861202.1"/>
    <property type="molecule type" value="Genomic_DNA"/>
</dbReference>
<evidence type="ECO:0000313" key="2">
    <source>
        <dbReference type="Proteomes" id="UP001485043"/>
    </source>
</evidence>